<evidence type="ECO:0000256" key="3">
    <source>
        <dbReference type="ARBA" id="ARBA00022553"/>
    </source>
</evidence>
<evidence type="ECO:0000256" key="1">
    <source>
        <dbReference type="ARBA" id="ARBA00004496"/>
    </source>
</evidence>
<proteinExistence type="predicted"/>
<evidence type="ECO:0000313" key="12">
    <source>
        <dbReference type="Proteomes" id="UP001549104"/>
    </source>
</evidence>
<evidence type="ECO:0000313" key="11">
    <source>
        <dbReference type="EMBL" id="MET3656625.1"/>
    </source>
</evidence>
<dbReference type="PROSITE" id="PS01124">
    <property type="entry name" value="HTH_ARAC_FAMILY_2"/>
    <property type="match status" value="1"/>
</dbReference>
<name>A0ABV2K6B0_SPOPS</name>
<dbReference type="Gene3D" id="1.10.10.60">
    <property type="entry name" value="Homeodomain-like"/>
    <property type="match status" value="2"/>
</dbReference>
<dbReference type="SUPFAM" id="SSF52172">
    <property type="entry name" value="CheY-like"/>
    <property type="match status" value="1"/>
</dbReference>
<dbReference type="InterPro" id="IPR009057">
    <property type="entry name" value="Homeodomain-like_sf"/>
</dbReference>
<dbReference type="Pfam" id="PF00072">
    <property type="entry name" value="Response_reg"/>
    <property type="match status" value="1"/>
</dbReference>
<protein>
    <submittedName>
        <fullName evidence="11">Two-component system response regulator YesN</fullName>
    </submittedName>
</protein>
<evidence type="ECO:0000259" key="9">
    <source>
        <dbReference type="PROSITE" id="PS01124"/>
    </source>
</evidence>
<evidence type="ECO:0000259" key="10">
    <source>
        <dbReference type="PROSITE" id="PS50110"/>
    </source>
</evidence>
<evidence type="ECO:0000256" key="6">
    <source>
        <dbReference type="ARBA" id="ARBA00023125"/>
    </source>
</evidence>
<comment type="caution">
    <text evidence="11">The sequence shown here is derived from an EMBL/GenBank/DDBJ whole genome shotgun (WGS) entry which is preliminary data.</text>
</comment>
<dbReference type="EMBL" id="JBEPME010000002">
    <property type="protein sequence ID" value="MET3656625.1"/>
    <property type="molecule type" value="Genomic_DNA"/>
</dbReference>
<dbReference type="Pfam" id="PF12833">
    <property type="entry name" value="HTH_18"/>
    <property type="match status" value="1"/>
</dbReference>
<dbReference type="InterPro" id="IPR018060">
    <property type="entry name" value="HTH_AraC"/>
</dbReference>
<sequence length="238" mass="27540">MKNVLLVDDEKVIRKGIKKLLEDVITGYKVMWEASNGYEALEIANIEIPDLVITDIRMPVMNGIDFISYFKKRHPLVSVIVISGHDDFIYVREALKLGVKDYLLKPISRSELASTLQNIDKERTSNNDIINPGESVNISKIKDVINRNLEKEITLNFISNTLNLHPNYISQLFKQKTNIKLSEYIMQQRIEKSKELLTQTQLKIYDIAHLVGYVNSKHFSVVFKKIVGKTPYQYRQKI</sequence>
<organism evidence="11 12">
    <name type="scientific">Sporosarcina psychrophila</name>
    <name type="common">Bacillus psychrophilus</name>
    <dbReference type="NCBI Taxonomy" id="1476"/>
    <lineage>
        <taxon>Bacteria</taxon>
        <taxon>Bacillati</taxon>
        <taxon>Bacillota</taxon>
        <taxon>Bacilli</taxon>
        <taxon>Bacillales</taxon>
        <taxon>Caryophanaceae</taxon>
        <taxon>Sporosarcina</taxon>
    </lineage>
</organism>
<reference evidence="11 12" key="1">
    <citation type="submission" date="2024-06" db="EMBL/GenBank/DDBJ databases">
        <title>Sorghum-associated microbial communities from plants grown in Nebraska, USA.</title>
        <authorList>
            <person name="Schachtman D."/>
        </authorList>
    </citation>
    <scope>NUCLEOTIDE SEQUENCE [LARGE SCALE GENOMIC DNA]</scope>
    <source>
        <strain evidence="11 12">1288</strain>
    </source>
</reference>
<keyword evidence="7" id="KW-0804">Transcription</keyword>
<dbReference type="PRINTS" id="PR00032">
    <property type="entry name" value="HTHARAC"/>
</dbReference>
<dbReference type="CDD" id="cd17536">
    <property type="entry name" value="REC_YesN-like"/>
    <property type="match status" value="1"/>
</dbReference>
<gene>
    <name evidence="11" type="ORF">ABIC55_001712</name>
</gene>
<dbReference type="InterPro" id="IPR011006">
    <property type="entry name" value="CheY-like_superfamily"/>
</dbReference>
<dbReference type="InterPro" id="IPR020449">
    <property type="entry name" value="Tscrpt_reg_AraC-type_HTH"/>
</dbReference>
<dbReference type="PROSITE" id="PS00041">
    <property type="entry name" value="HTH_ARAC_FAMILY_1"/>
    <property type="match status" value="1"/>
</dbReference>
<dbReference type="Proteomes" id="UP001549104">
    <property type="component" value="Unassembled WGS sequence"/>
</dbReference>
<dbReference type="PANTHER" id="PTHR42713">
    <property type="entry name" value="HISTIDINE KINASE-RELATED"/>
    <property type="match status" value="1"/>
</dbReference>
<dbReference type="SMART" id="SM00448">
    <property type="entry name" value="REC"/>
    <property type="match status" value="1"/>
</dbReference>
<feature type="domain" description="HTH araC/xylS-type" evidence="9">
    <location>
        <begin position="139"/>
        <end position="237"/>
    </location>
</feature>
<keyword evidence="2" id="KW-0963">Cytoplasm</keyword>
<dbReference type="PROSITE" id="PS50110">
    <property type="entry name" value="RESPONSE_REGULATORY"/>
    <property type="match status" value="1"/>
</dbReference>
<evidence type="ECO:0000256" key="7">
    <source>
        <dbReference type="ARBA" id="ARBA00023163"/>
    </source>
</evidence>
<dbReference type="InterPro" id="IPR018062">
    <property type="entry name" value="HTH_AraC-typ_CS"/>
</dbReference>
<evidence type="ECO:0000256" key="5">
    <source>
        <dbReference type="ARBA" id="ARBA00023015"/>
    </source>
</evidence>
<keyword evidence="6" id="KW-0238">DNA-binding</keyword>
<dbReference type="Gene3D" id="3.40.50.2300">
    <property type="match status" value="1"/>
</dbReference>
<evidence type="ECO:0000256" key="4">
    <source>
        <dbReference type="ARBA" id="ARBA00023012"/>
    </source>
</evidence>
<comment type="subcellular location">
    <subcellularLocation>
        <location evidence="1">Cytoplasm</location>
    </subcellularLocation>
</comment>
<dbReference type="InterPro" id="IPR001789">
    <property type="entry name" value="Sig_transdc_resp-reg_receiver"/>
</dbReference>
<keyword evidence="12" id="KW-1185">Reference proteome</keyword>
<feature type="modified residue" description="4-aspartylphosphate" evidence="8">
    <location>
        <position position="55"/>
    </location>
</feature>
<dbReference type="PANTHER" id="PTHR42713:SF3">
    <property type="entry name" value="TRANSCRIPTIONAL REGULATORY PROTEIN HPTR"/>
    <property type="match status" value="1"/>
</dbReference>
<dbReference type="SMART" id="SM00342">
    <property type="entry name" value="HTH_ARAC"/>
    <property type="match status" value="1"/>
</dbReference>
<dbReference type="InterPro" id="IPR051552">
    <property type="entry name" value="HptR"/>
</dbReference>
<dbReference type="RefSeq" id="WP_354312862.1">
    <property type="nucleotide sequence ID" value="NZ_JBEPME010000002.1"/>
</dbReference>
<evidence type="ECO:0000256" key="2">
    <source>
        <dbReference type="ARBA" id="ARBA00022490"/>
    </source>
</evidence>
<dbReference type="SUPFAM" id="SSF46689">
    <property type="entry name" value="Homeodomain-like"/>
    <property type="match status" value="1"/>
</dbReference>
<keyword evidence="5" id="KW-0805">Transcription regulation</keyword>
<feature type="domain" description="Response regulatory" evidence="10">
    <location>
        <begin position="3"/>
        <end position="120"/>
    </location>
</feature>
<keyword evidence="3 8" id="KW-0597">Phosphoprotein</keyword>
<accession>A0ABV2K6B0</accession>
<evidence type="ECO:0000256" key="8">
    <source>
        <dbReference type="PROSITE-ProRule" id="PRU00169"/>
    </source>
</evidence>
<keyword evidence="4" id="KW-0902">Two-component regulatory system</keyword>